<dbReference type="OrthoDB" id="4833021at2759"/>
<keyword evidence="1" id="KW-0812">Transmembrane</keyword>
<dbReference type="AlphaFoldDB" id="A0A428Q797"/>
<organism evidence="2 3">
    <name type="scientific">Fusarium duplospermum</name>
    <dbReference type="NCBI Taxonomy" id="1325734"/>
    <lineage>
        <taxon>Eukaryota</taxon>
        <taxon>Fungi</taxon>
        <taxon>Dikarya</taxon>
        <taxon>Ascomycota</taxon>
        <taxon>Pezizomycotina</taxon>
        <taxon>Sordariomycetes</taxon>
        <taxon>Hypocreomycetidae</taxon>
        <taxon>Hypocreales</taxon>
        <taxon>Nectriaceae</taxon>
        <taxon>Fusarium</taxon>
        <taxon>Fusarium solani species complex</taxon>
    </lineage>
</organism>
<evidence type="ECO:0000313" key="3">
    <source>
        <dbReference type="Proteomes" id="UP000288168"/>
    </source>
</evidence>
<accession>A0A428Q797</accession>
<keyword evidence="3" id="KW-1185">Reference proteome</keyword>
<name>A0A428Q797_9HYPO</name>
<dbReference type="EMBL" id="NKCI01000053">
    <property type="protein sequence ID" value="RSL61112.1"/>
    <property type="molecule type" value="Genomic_DNA"/>
</dbReference>
<keyword evidence="1" id="KW-1133">Transmembrane helix</keyword>
<comment type="caution">
    <text evidence="2">The sequence shown here is derived from an EMBL/GenBank/DDBJ whole genome shotgun (WGS) entry which is preliminary data.</text>
</comment>
<evidence type="ECO:0000313" key="2">
    <source>
        <dbReference type="EMBL" id="RSL61112.1"/>
    </source>
</evidence>
<dbReference type="Proteomes" id="UP000288168">
    <property type="component" value="Unassembled WGS sequence"/>
</dbReference>
<gene>
    <name evidence="2" type="ORF">CEP54_006390</name>
</gene>
<reference evidence="2 3" key="1">
    <citation type="submission" date="2017-06" db="EMBL/GenBank/DDBJ databases">
        <title>Comparative genomic analysis of Ambrosia Fusariam Clade fungi.</title>
        <authorList>
            <person name="Stajich J.E."/>
            <person name="Carrillo J."/>
            <person name="Kijimoto T."/>
            <person name="Eskalen A."/>
            <person name="O'Donnell K."/>
            <person name="Kasson M."/>
        </authorList>
    </citation>
    <scope>NUCLEOTIDE SEQUENCE [LARGE SCALE GENOMIC DNA]</scope>
    <source>
        <strain evidence="2 3">NRRL62584</strain>
    </source>
</reference>
<proteinExistence type="predicted"/>
<keyword evidence="1" id="KW-0472">Membrane</keyword>
<sequence>MSFFASKLFVPYTTMSEFPPDAPWNLFGSLLTEYSSVVHWISLVCFGVGLVLFVPIVLLIIFDLVVWAWRTASNSSPASPRDSKPTVVASNTNTTAMATGIDKATLRC</sequence>
<feature type="transmembrane region" description="Helical" evidence="1">
    <location>
        <begin position="40"/>
        <end position="69"/>
    </location>
</feature>
<protein>
    <submittedName>
        <fullName evidence="2">Uncharacterized protein</fullName>
    </submittedName>
</protein>
<evidence type="ECO:0000256" key="1">
    <source>
        <dbReference type="SAM" id="Phobius"/>
    </source>
</evidence>